<feature type="compositionally biased region" description="Basic and acidic residues" evidence="3">
    <location>
        <begin position="616"/>
        <end position="663"/>
    </location>
</feature>
<feature type="compositionally biased region" description="Acidic residues" evidence="3">
    <location>
        <begin position="683"/>
        <end position="697"/>
    </location>
</feature>
<keyword evidence="5" id="KW-1185">Reference proteome</keyword>
<evidence type="ECO:0000313" key="5">
    <source>
        <dbReference type="Proteomes" id="UP000689195"/>
    </source>
</evidence>
<organism evidence="4 5">
    <name type="scientific">Paramecium pentaurelia</name>
    <dbReference type="NCBI Taxonomy" id="43138"/>
    <lineage>
        <taxon>Eukaryota</taxon>
        <taxon>Sar</taxon>
        <taxon>Alveolata</taxon>
        <taxon>Ciliophora</taxon>
        <taxon>Intramacronucleata</taxon>
        <taxon>Oligohymenophorea</taxon>
        <taxon>Peniculida</taxon>
        <taxon>Parameciidae</taxon>
        <taxon>Paramecium</taxon>
    </lineage>
</organism>
<evidence type="ECO:0000256" key="2">
    <source>
        <dbReference type="ARBA" id="ARBA00023306"/>
    </source>
</evidence>
<comment type="similarity">
    <text evidence="1">Belongs to the SAPS family.</text>
</comment>
<dbReference type="OrthoDB" id="295029at2759"/>
<feature type="compositionally biased region" description="Low complexity" evidence="3">
    <location>
        <begin position="508"/>
        <end position="522"/>
    </location>
</feature>
<evidence type="ECO:0000313" key="4">
    <source>
        <dbReference type="EMBL" id="CAD8189589.1"/>
    </source>
</evidence>
<dbReference type="EMBL" id="CAJJDO010000094">
    <property type="protein sequence ID" value="CAD8189589.1"/>
    <property type="molecule type" value="Genomic_DNA"/>
</dbReference>
<evidence type="ECO:0000256" key="3">
    <source>
        <dbReference type="SAM" id="MobiDB-lite"/>
    </source>
</evidence>
<dbReference type="AlphaFoldDB" id="A0A8S1WMZ2"/>
<accession>A0A8S1WMZ2</accession>
<dbReference type="Proteomes" id="UP000689195">
    <property type="component" value="Unassembled WGS sequence"/>
</dbReference>
<dbReference type="PANTHER" id="PTHR12634">
    <property type="entry name" value="SIT4 YEAST -ASSOCIATING PROTEIN-RELATED"/>
    <property type="match status" value="1"/>
</dbReference>
<dbReference type="InterPro" id="IPR007587">
    <property type="entry name" value="SAPS"/>
</dbReference>
<dbReference type="GO" id="GO:0019888">
    <property type="term" value="F:protein phosphatase regulator activity"/>
    <property type="evidence" value="ECO:0007669"/>
    <property type="project" value="TreeGrafter"/>
</dbReference>
<keyword evidence="2" id="KW-0131">Cell cycle</keyword>
<dbReference type="PANTHER" id="PTHR12634:SF8">
    <property type="entry name" value="FIERY MOUNTAIN, ISOFORM D"/>
    <property type="match status" value="1"/>
</dbReference>
<feature type="compositionally biased region" description="Basic and acidic residues" evidence="3">
    <location>
        <begin position="671"/>
        <end position="682"/>
    </location>
</feature>
<name>A0A8S1WMZ2_9CILI</name>
<feature type="region of interest" description="Disordered" evidence="3">
    <location>
        <begin position="616"/>
        <end position="764"/>
    </location>
</feature>
<gene>
    <name evidence="4" type="ORF">PPENT_87.1.T0940102</name>
</gene>
<comment type="caution">
    <text evidence="4">The sequence shown here is derived from an EMBL/GenBank/DDBJ whole genome shotgun (WGS) entry which is preliminary data.</text>
</comment>
<proteinExistence type="inferred from homology"/>
<feature type="region of interest" description="Disordered" evidence="3">
    <location>
        <begin position="504"/>
        <end position="561"/>
    </location>
</feature>
<feature type="compositionally biased region" description="Low complexity" evidence="3">
    <location>
        <begin position="744"/>
        <end position="753"/>
    </location>
</feature>
<feature type="compositionally biased region" description="Acidic residues" evidence="3">
    <location>
        <begin position="523"/>
        <end position="539"/>
    </location>
</feature>
<evidence type="ECO:0000256" key="1">
    <source>
        <dbReference type="ARBA" id="ARBA00006180"/>
    </source>
</evidence>
<dbReference type="GO" id="GO:0019903">
    <property type="term" value="F:protein phosphatase binding"/>
    <property type="evidence" value="ECO:0007669"/>
    <property type="project" value="InterPro"/>
</dbReference>
<sequence>MMFFNFQRFFSGFSSVLEPLLSQDNCTLEMILDEDSLQEIKLNGAQKFGNFVTKNIDTFSKMIGYLCVNEDEEYNEKTQIRYPFMISEAIGNENGPIIDYLFEADKSNANYEQNEERRQEFLIKIFDILDRDYLNVTLASYLSKVVCAIIRKRGYDLWRFLSQPEHKSILSNLIKNLDVFHVAEIIEKLIILDTNQELQDNQTNFQEERSDLLRRVIRVFEYKTHQIDITDNSSHIIIEILNKTEQFLSVLNIPEKLFAIALNSSSATVVQVLITLIEAIHRYVQQQEEKNPSYQFSYNQFYPIAQEFKNALLAEKISISAFNTTYGISQQPFSQMKLKLIQLYLSILRINNVEFINQFDHKGIYESLMKFVIQYEFNNQLQNYFYEITIFIFDRPQFEVIQEEFLSLDLLSFIMKYNRYEKENIGALNSKIKRGYVGILSKLAYYFINKIENNKEWNQYVEQVLNPVRTIENQFMLGINPKPKIPIDTNDDNMNEMFKNFPKNKYSQQQTQIQQQDQQPTVEVEEETDEQQNTDDADENLIGSQKEEDEQEQISEVNSKKPDMLIEVEEIEKVINSPETSPKVVEQIIQFQEQNLKTSPQASEILTDQTVNKYWKAHEGMEHQEPGRKGSHDDIHKHQAEHHEQVRQDEKPKENQDKHDEKQQIVTQENLKVEVQEVKVEEIDSPEEQQQQEEQQEQEQQQQEEQQEQEQEQQQQQQQQQEQQKEQLQEEQQEQQNKQEEQQEQQQQQQKQQNKQEEQEELIS</sequence>
<reference evidence="4" key="1">
    <citation type="submission" date="2021-01" db="EMBL/GenBank/DDBJ databases">
        <authorList>
            <consortium name="Genoscope - CEA"/>
            <person name="William W."/>
        </authorList>
    </citation>
    <scope>NUCLEOTIDE SEQUENCE</scope>
</reference>
<protein>
    <submittedName>
        <fullName evidence="4">Uncharacterized protein</fullName>
    </submittedName>
</protein>
<feature type="compositionally biased region" description="Low complexity" evidence="3">
    <location>
        <begin position="712"/>
        <end position="722"/>
    </location>
</feature>